<dbReference type="Gene3D" id="3.40.50.280">
    <property type="entry name" value="Cobalamin-binding domain"/>
    <property type="match status" value="1"/>
</dbReference>
<dbReference type="RefSeq" id="WP_012448577.1">
    <property type="nucleotide sequence ID" value="NC_010718.1"/>
</dbReference>
<dbReference type="KEGG" id="nth:Nther_2157"/>
<dbReference type="GO" id="GO:0047548">
    <property type="term" value="F:2-methyleneglutarate mutase activity"/>
    <property type="evidence" value="ECO:0007669"/>
    <property type="project" value="UniProtKB-EC"/>
</dbReference>
<reference evidence="6 7" key="2">
    <citation type="journal article" date="2011" name="J. Bacteriol.">
        <title>Complete genome sequence of the anaerobic, halophilic alkalithermophile Natranaerobius thermophilus JW/NM-WN-LF.</title>
        <authorList>
            <person name="Zhao B."/>
            <person name="Mesbah N.M."/>
            <person name="Dalin E."/>
            <person name="Goodwin L."/>
            <person name="Nolan M."/>
            <person name="Pitluck S."/>
            <person name="Chertkov O."/>
            <person name="Brettin T.S."/>
            <person name="Han J."/>
            <person name="Larimer F.W."/>
            <person name="Land M.L."/>
            <person name="Hauser L."/>
            <person name="Kyrpides N."/>
            <person name="Wiegel J."/>
        </authorList>
    </citation>
    <scope>NUCLEOTIDE SEQUENCE [LARGE SCALE GENOMIC DNA]</scope>
    <source>
        <strain evidence="7">ATCC BAA-1301 / DSM 18059 / JW/NM-WN-LF</strain>
    </source>
</reference>
<keyword evidence="3 6" id="KW-0413">Isomerase</keyword>
<evidence type="ECO:0000313" key="6">
    <source>
        <dbReference type="EMBL" id="ACB85723.1"/>
    </source>
</evidence>
<dbReference type="HOGENOM" id="CLU_444633_0_0_9"/>
<dbReference type="STRING" id="457570.Nther_2157"/>
<comment type="cofactor">
    <cofactor evidence="1">
        <name>adenosylcob(III)alamin</name>
        <dbReference type="ChEBI" id="CHEBI:18408"/>
    </cofactor>
</comment>
<dbReference type="InterPro" id="IPR016176">
    <property type="entry name" value="Cbl-dep_enz_cat"/>
</dbReference>
<evidence type="ECO:0000256" key="1">
    <source>
        <dbReference type="ARBA" id="ARBA00001922"/>
    </source>
</evidence>
<keyword evidence="2" id="KW-0846">Cobalamin</keyword>
<dbReference type="SUPFAM" id="SSF52242">
    <property type="entry name" value="Cobalamin (vitamin B12)-binding domain"/>
    <property type="match status" value="1"/>
</dbReference>
<evidence type="ECO:0000256" key="4">
    <source>
        <dbReference type="ARBA" id="ARBA00023285"/>
    </source>
</evidence>
<dbReference type="EMBL" id="CP001034">
    <property type="protein sequence ID" value="ACB85723.1"/>
    <property type="molecule type" value="Genomic_DNA"/>
</dbReference>
<dbReference type="GO" id="GO:0031419">
    <property type="term" value="F:cobalamin binding"/>
    <property type="evidence" value="ECO:0007669"/>
    <property type="project" value="UniProtKB-KW"/>
</dbReference>
<dbReference type="EC" id="5.4.99.4" evidence="6"/>
<dbReference type="InterPro" id="IPR006158">
    <property type="entry name" value="Cobalamin-bd"/>
</dbReference>
<dbReference type="eggNOG" id="COG2185">
    <property type="taxonomic scope" value="Bacteria"/>
</dbReference>
<dbReference type="PROSITE" id="PS51332">
    <property type="entry name" value="B12_BINDING"/>
    <property type="match status" value="1"/>
</dbReference>
<proteinExistence type="predicted"/>
<evidence type="ECO:0000313" key="7">
    <source>
        <dbReference type="Proteomes" id="UP000001683"/>
    </source>
</evidence>
<dbReference type="Pfam" id="PF02310">
    <property type="entry name" value="B12-binding"/>
    <property type="match status" value="1"/>
</dbReference>
<accession>B2A7L4</accession>
<dbReference type="OrthoDB" id="1672287at2"/>
<keyword evidence="4" id="KW-0170">Cobalt</keyword>
<sequence>MSSERPNTKRIIREDIDRIRAYEKAFDVDMPYIGEDGEIKNLPDPFPREVNGVVRSGYRLTELGRQAEKEKMPVMNPILGRNTAEETFKESKIMYDKAEELGVQMFHFVHSEATRHIDPLDGIELVEQSRGKGGITPKGEREYVQMGGGSVHPMRINATGDTPHISILNSLMAGFDGTDIGPVIHVHFGGRGIHDYKTKVTNSYKAIQICAENNIFVQLDSHKHVNNILGTDGMALAMCLLSEGLAVKAGLDRALSAIQMNVGGINLLADIAVMKAFKETTWSEFIIVVPETFQDPPADFRAEQAHFARMAVSAKLGEANFYRPKAAESVGIPTGESMSKAIWASQNVFESMYQTEINDPFIEKRKEEIQTEAMAVLSAALKMDRMLSPEEITEEFWQQFDSEELIDLIVTAGKSGVLDTPRAGGWDLQRYVKTHRDQDGIRRYIPGCTPQGVDEQYMPIAKEDVEPPKETEVIHDEKIVLATVGADAHVIGINKVKEACEEAGYEVIFLRGMNLPEAVAEVAAETQAKLVGVSNLLGLGGSLYPRVDQRLRELGLRDEVHLMAGGRIAEKEEEHKEYEERIEKEGPGFLGVDVFFGPGSSYEEIVDWINTKLGNK</sequence>
<evidence type="ECO:0000259" key="5">
    <source>
        <dbReference type="PROSITE" id="PS51332"/>
    </source>
</evidence>
<evidence type="ECO:0000256" key="2">
    <source>
        <dbReference type="ARBA" id="ARBA00022628"/>
    </source>
</evidence>
<keyword evidence="7" id="KW-1185">Reference proteome</keyword>
<evidence type="ECO:0000256" key="3">
    <source>
        <dbReference type="ARBA" id="ARBA00023235"/>
    </source>
</evidence>
<dbReference type="InterPro" id="IPR036724">
    <property type="entry name" value="Cobalamin-bd_sf"/>
</dbReference>
<name>B2A7L4_NATTJ</name>
<reference evidence="6 7" key="1">
    <citation type="submission" date="2008-04" db="EMBL/GenBank/DDBJ databases">
        <title>Complete sequence of chromosome of Natranaerobius thermophilus JW/NM-WN-LF.</title>
        <authorList>
            <consortium name="US DOE Joint Genome Institute"/>
            <person name="Copeland A."/>
            <person name="Lucas S."/>
            <person name="Lapidus A."/>
            <person name="Glavina del Rio T."/>
            <person name="Dalin E."/>
            <person name="Tice H."/>
            <person name="Bruce D."/>
            <person name="Goodwin L."/>
            <person name="Pitluck S."/>
            <person name="Chertkov O."/>
            <person name="Brettin T."/>
            <person name="Detter J.C."/>
            <person name="Han C."/>
            <person name="Kuske C.R."/>
            <person name="Schmutz J."/>
            <person name="Larimer F."/>
            <person name="Land M."/>
            <person name="Hauser L."/>
            <person name="Kyrpides N."/>
            <person name="Lykidis A."/>
            <person name="Mesbah N.M."/>
            <person name="Wiegel J."/>
        </authorList>
    </citation>
    <scope>NUCLEOTIDE SEQUENCE [LARGE SCALE GENOMIC DNA]</scope>
    <source>
        <strain evidence="7">ATCC BAA-1301 / DSM 18059 / JW/NM-WN-LF</strain>
    </source>
</reference>
<dbReference type="Gene3D" id="3.20.20.240">
    <property type="entry name" value="Methylmalonyl-CoA mutase"/>
    <property type="match status" value="1"/>
</dbReference>
<feature type="domain" description="B12-binding" evidence="5">
    <location>
        <begin position="476"/>
        <end position="616"/>
    </location>
</feature>
<protein>
    <submittedName>
        <fullName evidence="6">2-methyleneglutarate mutase</fullName>
        <ecNumber evidence="6">5.4.99.4</ecNumber>
    </submittedName>
</protein>
<gene>
    <name evidence="6" type="ordered locus">Nther_2157</name>
</gene>
<dbReference type="InParanoid" id="B2A7L4"/>
<dbReference type="Proteomes" id="UP000001683">
    <property type="component" value="Chromosome"/>
</dbReference>
<dbReference type="AlphaFoldDB" id="B2A7L4"/>
<dbReference type="SUPFAM" id="SSF51703">
    <property type="entry name" value="Cobalamin (vitamin B12)-dependent enzymes"/>
    <property type="match status" value="1"/>
</dbReference>
<organism evidence="6 7">
    <name type="scientific">Natranaerobius thermophilus (strain ATCC BAA-1301 / DSM 18059 / JW/NM-WN-LF)</name>
    <dbReference type="NCBI Taxonomy" id="457570"/>
    <lineage>
        <taxon>Bacteria</taxon>
        <taxon>Bacillati</taxon>
        <taxon>Bacillota</taxon>
        <taxon>Clostridia</taxon>
        <taxon>Natranaerobiales</taxon>
        <taxon>Natranaerobiaceae</taxon>
        <taxon>Natranaerobius</taxon>
    </lineage>
</organism>
<dbReference type="GO" id="GO:0046872">
    <property type="term" value="F:metal ion binding"/>
    <property type="evidence" value="ECO:0007669"/>
    <property type="project" value="InterPro"/>
</dbReference>